<protein>
    <submittedName>
        <fullName evidence="2">Tellurite resistance-related uncharacterized protein</fullName>
    </submittedName>
</protein>
<evidence type="ECO:0000259" key="1">
    <source>
        <dbReference type="Pfam" id="PF09313"/>
    </source>
</evidence>
<comment type="caution">
    <text evidence="2">The sequence shown here is derived from an EMBL/GenBank/DDBJ whole genome shotgun (WGS) entry which is preliminary data.</text>
</comment>
<evidence type="ECO:0000313" key="3">
    <source>
        <dbReference type="Proteomes" id="UP000576821"/>
    </source>
</evidence>
<accession>A0A846M6N4</accession>
<evidence type="ECO:0000313" key="2">
    <source>
        <dbReference type="EMBL" id="NIJ16301.1"/>
    </source>
</evidence>
<dbReference type="AlphaFoldDB" id="A0A846M6N4"/>
<dbReference type="RefSeq" id="WP_425057300.1">
    <property type="nucleotide sequence ID" value="NZ_JAASQR010000002.1"/>
</dbReference>
<dbReference type="InterPro" id="IPR015392">
    <property type="entry name" value="TehB/YeaR-like_dom"/>
</dbReference>
<dbReference type="Proteomes" id="UP000576821">
    <property type="component" value="Unassembled WGS sequence"/>
</dbReference>
<organism evidence="2 3">
    <name type="scientific">Sphingobium vermicomposti</name>
    <dbReference type="NCBI Taxonomy" id="529005"/>
    <lineage>
        <taxon>Bacteria</taxon>
        <taxon>Pseudomonadati</taxon>
        <taxon>Pseudomonadota</taxon>
        <taxon>Alphaproteobacteria</taxon>
        <taxon>Sphingomonadales</taxon>
        <taxon>Sphingomonadaceae</taxon>
        <taxon>Sphingobium</taxon>
    </lineage>
</organism>
<gene>
    <name evidence="2" type="ORF">FHS54_001267</name>
</gene>
<proteinExistence type="predicted"/>
<dbReference type="Pfam" id="PF09313">
    <property type="entry name" value="TehB-like"/>
    <property type="match status" value="1"/>
</dbReference>
<feature type="domain" description="TehB/YeaR-like" evidence="1">
    <location>
        <begin position="89"/>
        <end position="139"/>
    </location>
</feature>
<sequence>MHDWSGCRGRWPGDIRSAACKPCSRFLRACAGGPATRPRIQRQSVSSRLRKWPIICNLLSSSERPISLKLAVGEAKRREGAVAEPLPYRSTPVFVQGTLANALHVRHDTKFGVLGLTRVLEGHLKSHISASAVRNSSHAYPRARHSATIAILTPLGDMKMQLDSYDQKPFPTKSWPINQRRSCHVATSE</sequence>
<name>A0A846M6N4_9SPHN</name>
<dbReference type="EMBL" id="JAASQR010000002">
    <property type="protein sequence ID" value="NIJ16301.1"/>
    <property type="molecule type" value="Genomic_DNA"/>
</dbReference>
<reference evidence="2 3" key="1">
    <citation type="submission" date="2020-03" db="EMBL/GenBank/DDBJ databases">
        <title>Genomic Encyclopedia of Type Strains, Phase IV (KMG-IV): sequencing the most valuable type-strain genomes for metagenomic binning, comparative biology and taxonomic classification.</title>
        <authorList>
            <person name="Goeker M."/>
        </authorList>
    </citation>
    <scope>NUCLEOTIDE SEQUENCE [LARGE SCALE GENOMIC DNA]</scope>
    <source>
        <strain evidence="2 3">DSM 21299</strain>
    </source>
</reference>
<dbReference type="SUPFAM" id="SSF51197">
    <property type="entry name" value="Clavaminate synthase-like"/>
    <property type="match status" value="1"/>
</dbReference>
<dbReference type="InterPro" id="IPR014710">
    <property type="entry name" value="RmlC-like_jellyroll"/>
</dbReference>
<dbReference type="Gene3D" id="2.60.120.10">
    <property type="entry name" value="Jelly Rolls"/>
    <property type="match status" value="1"/>
</dbReference>
<keyword evidence="3" id="KW-1185">Reference proteome</keyword>